<dbReference type="Pfam" id="PF06114">
    <property type="entry name" value="Peptidase_M78"/>
    <property type="match status" value="1"/>
</dbReference>
<evidence type="ECO:0000259" key="2">
    <source>
        <dbReference type="Pfam" id="PF08401"/>
    </source>
</evidence>
<protein>
    <submittedName>
        <fullName evidence="3">ImmA/IrrE family metallo-endopeptidase</fullName>
    </submittedName>
</protein>
<evidence type="ECO:0000313" key="3">
    <source>
        <dbReference type="EMBL" id="NFN36384.1"/>
    </source>
</evidence>
<reference evidence="3 4" key="1">
    <citation type="submission" date="2019-04" db="EMBL/GenBank/DDBJ databases">
        <title>Genome sequencing of Clostridium botulinum Groups I-IV and Clostridium butyricum.</title>
        <authorList>
            <person name="Brunt J."/>
            <person name="Van Vliet A.H.M."/>
            <person name="Stringer S.C."/>
            <person name="Carter A.T."/>
            <person name="Peck M.W."/>
        </authorList>
    </citation>
    <scope>NUCLEOTIDE SEQUENCE [LARGE SCALE GENOMIC DNA]</scope>
    <source>
        <strain evidence="3 4">CB-K-33E</strain>
    </source>
</reference>
<evidence type="ECO:0000313" key="4">
    <source>
        <dbReference type="Proteomes" id="UP000473681"/>
    </source>
</evidence>
<accession>A0A846JTN0</accession>
<feature type="domain" description="IrrE N-terminal-like" evidence="1">
    <location>
        <begin position="179"/>
        <end position="254"/>
    </location>
</feature>
<dbReference type="GO" id="GO:0003697">
    <property type="term" value="F:single-stranded DNA binding"/>
    <property type="evidence" value="ECO:0007669"/>
    <property type="project" value="InterPro"/>
</dbReference>
<proteinExistence type="predicted"/>
<dbReference type="InterPro" id="IPR013610">
    <property type="entry name" value="ArdC_N"/>
</dbReference>
<organism evidence="3 4">
    <name type="scientific">Clostridium botulinum</name>
    <dbReference type="NCBI Taxonomy" id="1491"/>
    <lineage>
        <taxon>Bacteria</taxon>
        <taxon>Bacillati</taxon>
        <taxon>Bacillota</taxon>
        <taxon>Clostridia</taxon>
        <taxon>Eubacteriales</taxon>
        <taxon>Clostridiaceae</taxon>
        <taxon>Clostridium</taxon>
    </lineage>
</organism>
<dbReference type="EMBL" id="SWVK01000023">
    <property type="protein sequence ID" value="NFN36384.1"/>
    <property type="molecule type" value="Genomic_DNA"/>
</dbReference>
<gene>
    <name evidence="3" type="ORF">FDB51_14965</name>
</gene>
<dbReference type="InterPro" id="IPR010359">
    <property type="entry name" value="IrrE_HExxH"/>
</dbReference>
<comment type="caution">
    <text evidence="3">The sequence shown here is derived from an EMBL/GenBank/DDBJ whole genome shotgun (WGS) entry which is preliminary data.</text>
</comment>
<dbReference type="Gene3D" id="1.10.10.2910">
    <property type="match status" value="1"/>
</dbReference>
<feature type="domain" description="N-terminal" evidence="2">
    <location>
        <begin position="13"/>
        <end position="114"/>
    </location>
</feature>
<dbReference type="AlphaFoldDB" id="A0A846JTN0"/>
<evidence type="ECO:0000259" key="1">
    <source>
        <dbReference type="Pfam" id="PF06114"/>
    </source>
</evidence>
<dbReference type="Pfam" id="PF08401">
    <property type="entry name" value="ArdcN"/>
    <property type="match status" value="1"/>
</dbReference>
<dbReference type="Proteomes" id="UP000473681">
    <property type="component" value="Unassembled WGS sequence"/>
</dbReference>
<sequence length="360" mass="42091">MYKKKTREEKEKEIKLLIEDAENKVNKYFDSSKNIKEYLSFMSKFYNYSLSNTILINNQFSGAIAVGSYAFWKEKGFSVNKGEKGIKILVPNKGKDRFENEKGEIKTVDKATAEEKKKIEQGIYEIYKGSIYFTQGYIFDISQTNAKAKDLPKIFPNRWLEGNILNYNLLYKGMEKIAEKIHVKIIQPKSELGVAKGVSYTATKEVALNPRNSELQNIKTLLHELTHAKLHTRDNLDKYKTHEKEFQAELTAYTICSHFGIDTSEYSFKYLSEWTKGRTLNDKKNLLKEVKETSIDYIEILEDVLLEKDKHINIKYIDEGSELKEKSINTKDDEFLKKYIEKQRRKSLAKEKKKDFNIEI</sequence>
<name>A0A846JTN0_CLOBO</name>